<protein>
    <submittedName>
        <fullName evidence="2">Uncharacterized protein</fullName>
    </submittedName>
</protein>
<sequence length="152" mass="16490">MSNVPAAVGNRQRPGRPDLNDKLIRSALSEYWRDEGSFAFGLSGNRALNPGRRGAAACFRHNRVQGRPPPSARVTKMWRLSPCPAATATAQCAELSHRDPRSQSARGRRILPRLGCSRAIGTAAALPGEISVPRPERTSVNHIVAPLRPSPR</sequence>
<evidence type="ECO:0000256" key="1">
    <source>
        <dbReference type="SAM" id="MobiDB-lite"/>
    </source>
</evidence>
<evidence type="ECO:0000313" key="3">
    <source>
        <dbReference type="Proteomes" id="UP001152622"/>
    </source>
</evidence>
<dbReference type="Proteomes" id="UP001152622">
    <property type="component" value="Chromosome 17"/>
</dbReference>
<accession>A0A9Q1EIR8</accession>
<comment type="caution">
    <text evidence="2">The sequence shown here is derived from an EMBL/GenBank/DDBJ whole genome shotgun (WGS) entry which is preliminary data.</text>
</comment>
<feature type="region of interest" description="Disordered" evidence="1">
    <location>
        <begin position="1"/>
        <end position="20"/>
    </location>
</feature>
<dbReference type="EMBL" id="JAINUF010000017">
    <property type="protein sequence ID" value="KAJ8339591.1"/>
    <property type="molecule type" value="Genomic_DNA"/>
</dbReference>
<evidence type="ECO:0000313" key="2">
    <source>
        <dbReference type="EMBL" id="KAJ8339591.1"/>
    </source>
</evidence>
<name>A0A9Q1EIR8_SYNKA</name>
<gene>
    <name evidence="2" type="ORF">SKAU_G00363770</name>
</gene>
<proteinExistence type="predicted"/>
<dbReference type="AlphaFoldDB" id="A0A9Q1EIR8"/>
<reference evidence="2" key="1">
    <citation type="journal article" date="2023" name="Science">
        <title>Genome structures resolve the early diversification of teleost fishes.</title>
        <authorList>
            <person name="Parey E."/>
            <person name="Louis A."/>
            <person name="Montfort J."/>
            <person name="Bouchez O."/>
            <person name="Roques C."/>
            <person name="Iampietro C."/>
            <person name="Lluch J."/>
            <person name="Castinel A."/>
            <person name="Donnadieu C."/>
            <person name="Desvignes T."/>
            <person name="Floi Bucao C."/>
            <person name="Jouanno E."/>
            <person name="Wen M."/>
            <person name="Mejri S."/>
            <person name="Dirks R."/>
            <person name="Jansen H."/>
            <person name="Henkel C."/>
            <person name="Chen W.J."/>
            <person name="Zahm M."/>
            <person name="Cabau C."/>
            <person name="Klopp C."/>
            <person name="Thompson A.W."/>
            <person name="Robinson-Rechavi M."/>
            <person name="Braasch I."/>
            <person name="Lecointre G."/>
            <person name="Bobe J."/>
            <person name="Postlethwait J.H."/>
            <person name="Berthelot C."/>
            <person name="Roest Crollius H."/>
            <person name="Guiguen Y."/>
        </authorList>
    </citation>
    <scope>NUCLEOTIDE SEQUENCE</scope>
    <source>
        <strain evidence="2">WJC10195</strain>
    </source>
</reference>
<organism evidence="2 3">
    <name type="scientific">Synaphobranchus kaupii</name>
    <name type="common">Kaup's arrowtooth eel</name>
    <dbReference type="NCBI Taxonomy" id="118154"/>
    <lineage>
        <taxon>Eukaryota</taxon>
        <taxon>Metazoa</taxon>
        <taxon>Chordata</taxon>
        <taxon>Craniata</taxon>
        <taxon>Vertebrata</taxon>
        <taxon>Euteleostomi</taxon>
        <taxon>Actinopterygii</taxon>
        <taxon>Neopterygii</taxon>
        <taxon>Teleostei</taxon>
        <taxon>Anguilliformes</taxon>
        <taxon>Synaphobranchidae</taxon>
        <taxon>Synaphobranchus</taxon>
    </lineage>
</organism>
<keyword evidence="3" id="KW-1185">Reference proteome</keyword>